<evidence type="ECO:0000313" key="3">
    <source>
        <dbReference type="Proteomes" id="UP000324159"/>
    </source>
</evidence>
<dbReference type="SUPFAM" id="SSF54637">
    <property type="entry name" value="Thioesterase/thiol ester dehydrase-isomerase"/>
    <property type="match status" value="1"/>
</dbReference>
<protein>
    <submittedName>
        <fullName evidence="2">Uncharacterized protein (TIGR00369 family)</fullName>
    </submittedName>
</protein>
<dbReference type="AlphaFoldDB" id="A0A5D3WLG5"/>
<evidence type="ECO:0000259" key="1">
    <source>
        <dbReference type="Pfam" id="PF03061"/>
    </source>
</evidence>
<accession>A0A5D3WLG5</accession>
<dbReference type="Pfam" id="PF03061">
    <property type="entry name" value="4HBT"/>
    <property type="match status" value="1"/>
</dbReference>
<dbReference type="InterPro" id="IPR006683">
    <property type="entry name" value="Thioestr_dom"/>
</dbReference>
<name>A0A5D3WLG5_9BACT</name>
<sequence length="132" mass="14438">MNVENDRQCFVCGPENATGLQVAPVTDPERNEATITLAIPQRFQGWSGIVHGGILSTLFDEAAIYACLHVAPRLVTAEIGMRYLKPVPVETPVVVRARLTERRKRRLQVEGEVLVDGVVHARGQAVVMVLPG</sequence>
<dbReference type="Gene3D" id="3.10.129.10">
    <property type="entry name" value="Hotdog Thioesterase"/>
    <property type="match status" value="1"/>
</dbReference>
<dbReference type="Proteomes" id="UP000324159">
    <property type="component" value="Unassembled WGS sequence"/>
</dbReference>
<gene>
    <name evidence="2" type="ORF">EDC39_101146</name>
</gene>
<dbReference type="RefSeq" id="WP_148894178.1">
    <property type="nucleotide sequence ID" value="NZ_VNIB01000001.1"/>
</dbReference>
<dbReference type="InterPro" id="IPR052061">
    <property type="entry name" value="PTE-AB_protein"/>
</dbReference>
<keyword evidence="3" id="KW-1185">Reference proteome</keyword>
<dbReference type="InterPro" id="IPR029069">
    <property type="entry name" value="HotDog_dom_sf"/>
</dbReference>
<dbReference type="PANTHER" id="PTHR47260:SF1">
    <property type="entry name" value="UPF0644 PROTEIN PB2B4.06"/>
    <property type="match status" value="1"/>
</dbReference>
<reference evidence="2 3" key="1">
    <citation type="submission" date="2019-07" db="EMBL/GenBank/DDBJ databases">
        <title>Genomic Encyclopedia of Type Strains, Phase IV (KMG-IV): sequencing the most valuable type-strain genomes for metagenomic binning, comparative biology and taxonomic classification.</title>
        <authorList>
            <person name="Goeker M."/>
        </authorList>
    </citation>
    <scope>NUCLEOTIDE SEQUENCE [LARGE SCALE GENOMIC DNA]</scope>
    <source>
        <strain evidence="2 3">SS015</strain>
    </source>
</reference>
<organism evidence="2 3">
    <name type="scientific">Geothermobacter ehrlichii</name>
    <dbReference type="NCBI Taxonomy" id="213224"/>
    <lineage>
        <taxon>Bacteria</taxon>
        <taxon>Pseudomonadati</taxon>
        <taxon>Thermodesulfobacteriota</taxon>
        <taxon>Desulfuromonadia</taxon>
        <taxon>Desulfuromonadales</taxon>
        <taxon>Geothermobacteraceae</taxon>
        <taxon>Geothermobacter</taxon>
    </lineage>
</organism>
<dbReference type="EMBL" id="VNIB01000001">
    <property type="protein sequence ID" value="TYO99985.1"/>
    <property type="molecule type" value="Genomic_DNA"/>
</dbReference>
<proteinExistence type="predicted"/>
<dbReference type="PANTHER" id="PTHR47260">
    <property type="entry name" value="UPF0644 PROTEIN PB2B4.06"/>
    <property type="match status" value="1"/>
</dbReference>
<comment type="caution">
    <text evidence="2">The sequence shown here is derived from an EMBL/GenBank/DDBJ whole genome shotgun (WGS) entry which is preliminary data.</text>
</comment>
<dbReference type="CDD" id="cd03443">
    <property type="entry name" value="PaaI_thioesterase"/>
    <property type="match status" value="1"/>
</dbReference>
<feature type="domain" description="Thioesterase" evidence="1">
    <location>
        <begin position="48"/>
        <end position="114"/>
    </location>
</feature>
<dbReference type="GO" id="GO:0016790">
    <property type="term" value="F:thiolester hydrolase activity"/>
    <property type="evidence" value="ECO:0007669"/>
    <property type="project" value="UniProtKB-ARBA"/>
</dbReference>
<evidence type="ECO:0000313" key="2">
    <source>
        <dbReference type="EMBL" id="TYO99985.1"/>
    </source>
</evidence>
<dbReference type="OrthoDB" id="5297685at2"/>